<evidence type="ECO:0000313" key="3">
    <source>
        <dbReference type="Proteomes" id="UP000001542"/>
    </source>
</evidence>
<dbReference type="RefSeq" id="XP_001305973.1">
    <property type="nucleotide sequence ID" value="XM_001305972.1"/>
</dbReference>
<proteinExistence type="predicted"/>
<dbReference type="KEGG" id="tva:4750761"/>
<dbReference type="AlphaFoldDB" id="A2FPY4"/>
<feature type="coiled-coil region" evidence="1">
    <location>
        <begin position="24"/>
        <end position="79"/>
    </location>
</feature>
<evidence type="ECO:0000313" key="2">
    <source>
        <dbReference type="EMBL" id="EAX93043.1"/>
    </source>
</evidence>
<dbReference type="SMR" id="A2FPY4"/>
<keyword evidence="3" id="KW-1185">Reference proteome</keyword>
<evidence type="ECO:0000256" key="1">
    <source>
        <dbReference type="SAM" id="Coils"/>
    </source>
</evidence>
<dbReference type="Proteomes" id="UP000001542">
    <property type="component" value="Unassembled WGS sequence"/>
</dbReference>
<dbReference type="VEuPathDB" id="TrichDB:TVAG_255240"/>
<organism evidence="2 3">
    <name type="scientific">Trichomonas vaginalis (strain ATCC PRA-98 / G3)</name>
    <dbReference type="NCBI Taxonomy" id="412133"/>
    <lineage>
        <taxon>Eukaryota</taxon>
        <taxon>Metamonada</taxon>
        <taxon>Parabasalia</taxon>
        <taxon>Trichomonadida</taxon>
        <taxon>Trichomonadidae</taxon>
        <taxon>Trichomonas</taxon>
    </lineage>
</organism>
<accession>A2FPY4</accession>
<reference evidence="2" key="1">
    <citation type="submission" date="2006-10" db="EMBL/GenBank/DDBJ databases">
        <authorList>
            <person name="Amadeo P."/>
            <person name="Zhao Q."/>
            <person name="Wortman J."/>
            <person name="Fraser-Liggett C."/>
            <person name="Carlton J."/>
        </authorList>
    </citation>
    <scope>NUCLEOTIDE SEQUENCE</scope>
    <source>
        <strain evidence="2">G3</strain>
    </source>
</reference>
<keyword evidence="1" id="KW-0175">Coiled coil</keyword>
<sequence length="110" mass="13118">MTDPSETQLLKEQNDYCDKVKAIYDDWEKDLTENEQLCAELEKRIFNLKSLQGNEEEYHEKVAKLYENLKLKVEQKEKEVRQFLDPSQNSLLLLVKLENKQNELQKQSVN</sequence>
<name>A2FPY4_TRIV3</name>
<dbReference type="VEuPathDB" id="TrichDB:TVAGG3_0089200"/>
<protein>
    <submittedName>
        <fullName evidence="2">Uncharacterized protein</fullName>
    </submittedName>
</protein>
<gene>
    <name evidence="2" type="ORF">TVAG_255240</name>
</gene>
<dbReference type="InParanoid" id="A2FPY4"/>
<dbReference type="EMBL" id="DS113933">
    <property type="protein sequence ID" value="EAX93043.1"/>
    <property type="molecule type" value="Genomic_DNA"/>
</dbReference>
<reference evidence="2" key="2">
    <citation type="journal article" date="2007" name="Science">
        <title>Draft genome sequence of the sexually transmitted pathogen Trichomonas vaginalis.</title>
        <authorList>
            <person name="Carlton J.M."/>
            <person name="Hirt R.P."/>
            <person name="Silva J.C."/>
            <person name="Delcher A.L."/>
            <person name="Schatz M."/>
            <person name="Zhao Q."/>
            <person name="Wortman J.R."/>
            <person name="Bidwell S.L."/>
            <person name="Alsmark U.C.M."/>
            <person name="Besteiro S."/>
            <person name="Sicheritz-Ponten T."/>
            <person name="Noel C.J."/>
            <person name="Dacks J.B."/>
            <person name="Foster P.G."/>
            <person name="Simillion C."/>
            <person name="Van de Peer Y."/>
            <person name="Miranda-Saavedra D."/>
            <person name="Barton G.J."/>
            <person name="Westrop G.D."/>
            <person name="Mueller S."/>
            <person name="Dessi D."/>
            <person name="Fiori P.L."/>
            <person name="Ren Q."/>
            <person name="Paulsen I."/>
            <person name="Zhang H."/>
            <person name="Bastida-Corcuera F.D."/>
            <person name="Simoes-Barbosa A."/>
            <person name="Brown M.T."/>
            <person name="Hayes R.D."/>
            <person name="Mukherjee M."/>
            <person name="Okumura C.Y."/>
            <person name="Schneider R."/>
            <person name="Smith A.J."/>
            <person name="Vanacova S."/>
            <person name="Villalvazo M."/>
            <person name="Haas B.J."/>
            <person name="Pertea M."/>
            <person name="Feldblyum T.V."/>
            <person name="Utterback T.R."/>
            <person name="Shu C.L."/>
            <person name="Osoegawa K."/>
            <person name="de Jong P.J."/>
            <person name="Hrdy I."/>
            <person name="Horvathova L."/>
            <person name="Zubacova Z."/>
            <person name="Dolezal P."/>
            <person name="Malik S.B."/>
            <person name="Logsdon J.M. Jr."/>
            <person name="Henze K."/>
            <person name="Gupta A."/>
            <person name="Wang C.C."/>
            <person name="Dunne R.L."/>
            <person name="Upcroft J.A."/>
            <person name="Upcroft P."/>
            <person name="White O."/>
            <person name="Salzberg S.L."/>
            <person name="Tang P."/>
            <person name="Chiu C.-H."/>
            <person name="Lee Y.-S."/>
            <person name="Embley T.M."/>
            <person name="Coombs G.H."/>
            <person name="Mottram J.C."/>
            <person name="Tachezy J."/>
            <person name="Fraser-Liggett C.M."/>
            <person name="Johnson P.J."/>
        </authorList>
    </citation>
    <scope>NUCLEOTIDE SEQUENCE [LARGE SCALE GENOMIC DNA]</scope>
    <source>
        <strain evidence="2">G3</strain>
    </source>
</reference>